<feature type="region of interest" description="Disordered" evidence="1">
    <location>
        <begin position="1"/>
        <end position="58"/>
    </location>
</feature>
<protein>
    <submittedName>
        <fullName evidence="2">Uncharacterized protein</fullName>
    </submittedName>
</protein>
<reference evidence="2 3" key="1">
    <citation type="submission" date="2018-06" db="EMBL/GenBank/DDBJ databases">
        <title>Genomic Encyclopedia of Type Strains, Phase IV (KMG-IV): sequencing the most valuable type-strain genomes for metagenomic binning, comparative biology and taxonomic classification.</title>
        <authorList>
            <person name="Goeker M."/>
        </authorList>
    </citation>
    <scope>NUCLEOTIDE SEQUENCE [LARGE SCALE GENOMIC DNA]</scope>
    <source>
        <strain evidence="2 3">DSM 18048</strain>
    </source>
</reference>
<name>A0A318S922_9DEIO</name>
<organism evidence="2 3">
    <name type="scientific">Deinococcus yavapaiensis KR-236</name>
    <dbReference type="NCBI Taxonomy" id="694435"/>
    <lineage>
        <taxon>Bacteria</taxon>
        <taxon>Thermotogati</taxon>
        <taxon>Deinococcota</taxon>
        <taxon>Deinococci</taxon>
        <taxon>Deinococcales</taxon>
        <taxon>Deinococcaceae</taxon>
        <taxon>Deinococcus</taxon>
    </lineage>
</organism>
<evidence type="ECO:0000313" key="2">
    <source>
        <dbReference type="EMBL" id="PYE54635.1"/>
    </source>
</evidence>
<dbReference type="AlphaFoldDB" id="A0A318S922"/>
<proteinExistence type="predicted"/>
<dbReference type="RefSeq" id="WP_170130957.1">
    <property type="nucleotide sequence ID" value="NZ_QJSX01000005.1"/>
</dbReference>
<comment type="caution">
    <text evidence="2">The sequence shown here is derived from an EMBL/GenBank/DDBJ whole genome shotgun (WGS) entry which is preliminary data.</text>
</comment>
<dbReference type="Proteomes" id="UP000248326">
    <property type="component" value="Unassembled WGS sequence"/>
</dbReference>
<keyword evidence="3" id="KW-1185">Reference proteome</keyword>
<gene>
    <name evidence="2" type="ORF">DES52_105275</name>
</gene>
<feature type="compositionally biased region" description="Basic and acidic residues" evidence="1">
    <location>
        <begin position="1"/>
        <end position="17"/>
    </location>
</feature>
<feature type="compositionally biased region" description="Polar residues" evidence="1">
    <location>
        <begin position="21"/>
        <end position="48"/>
    </location>
</feature>
<evidence type="ECO:0000313" key="3">
    <source>
        <dbReference type="Proteomes" id="UP000248326"/>
    </source>
</evidence>
<sequence length="58" mass="6289">MTDKTDPTLSELQERGEIVISTEQDANSPSDEQTETPTQKAAKLQQQDGGIVPDDEDG</sequence>
<evidence type="ECO:0000256" key="1">
    <source>
        <dbReference type="SAM" id="MobiDB-lite"/>
    </source>
</evidence>
<dbReference type="EMBL" id="QJSX01000005">
    <property type="protein sequence ID" value="PYE54635.1"/>
    <property type="molecule type" value="Genomic_DNA"/>
</dbReference>
<accession>A0A318S922</accession>